<reference evidence="2" key="1">
    <citation type="submission" date="2016-09" db="EMBL/GenBank/DDBJ databases">
        <authorList>
            <consortium name="Pathogen Informatics"/>
            <person name="Sun Q."/>
            <person name="Inoue M."/>
        </authorList>
    </citation>
    <scope>NUCLEOTIDE SEQUENCE</scope>
</reference>
<dbReference type="NCBIfam" id="TIGR01477">
    <property type="entry name" value="RIFIN"/>
    <property type="match status" value="1"/>
</dbReference>
<evidence type="ECO:0000256" key="1">
    <source>
        <dbReference type="SAM" id="Phobius"/>
    </source>
</evidence>
<accession>A0ABY1UI02</accession>
<dbReference type="Pfam" id="PF02009">
    <property type="entry name" value="RIFIN"/>
    <property type="match status" value="1"/>
</dbReference>
<keyword evidence="1" id="KW-1133">Transmembrane helix</keyword>
<dbReference type="Proteomes" id="UP000831156">
    <property type="component" value="Chromosome 4"/>
</dbReference>
<gene>
    <name evidence="2" type="ORF">PGABG01_0410800</name>
</gene>
<evidence type="ECO:0000313" key="2">
    <source>
        <dbReference type="EMBL" id="SOV11286.1"/>
    </source>
</evidence>
<keyword evidence="1" id="KW-0472">Membrane</keyword>
<dbReference type="EMBL" id="LT969427">
    <property type="protein sequence ID" value="SOV11286.1"/>
    <property type="molecule type" value="Genomic_DNA"/>
</dbReference>
<evidence type="ECO:0000313" key="3">
    <source>
        <dbReference type="Proteomes" id="UP000831156"/>
    </source>
</evidence>
<keyword evidence="1" id="KW-0812">Transmembrane</keyword>
<dbReference type="InterPro" id="IPR006373">
    <property type="entry name" value="VSA_Rifin"/>
</dbReference>
<organism evidence="2 3">
    <name type="scientific">Plasmodium gaboni</name>
    <dbReference type="NCBI Taxonomy" id="647221"/>
    <lineage>
        <taxon>Eukaryota</taxon>
        <taxon>Sar</taxon>
        <taxon>Alveolata</taxon>
        <taxon>Apicomplexa</taxon>
        <taxon>Aconoidasida</taxon>
        <taxon>Haemosporida</taxon>
        <taxon>Plasmodiidae</taxon>
        <taxon>Plasmodium</taxon>
        <taxon>Plasmodium (Laverania)</taxon>
    </lineage>
</organism>
<protein>
    <submittedName>
        <fullName evidence="2">Rifin PIR protein, putative</fullName>
    </submittedName>
</protein>
<name>A0ABY1UI02_9APIC</name>
<feature type="transmembrane region" description="Helical" evidence="1">
    <location>
        <begin position="251"/>
        <end position="273"/>
    </location>
</feature>
<keyword evidence="3" id="KW-1185">Reference proteome</keyword>
<proteinExistence type="predicted"/>
<sequence>MKTLMENFDRQTSQRFHEYDESMIKKRQKCKEQCDKDIQNIILKDKIEKELKDKFGALQTDLDSDAIPTCVCEKSVEDKVEKTCLRCGGILGGGVVPELGLIGGTALYAINSWIHGALYSAASGKIAVIEAGVADLVAGLKNMWQINYLVDKALEDLVTKTTYTNYNWLATSFKFEYQKLCISQADPSGAFCIIPKENYTTVIENTAKLLVGKANKTVETATASETTRITTALTNERNAEITAFSTTYNTAIIASIVAIVIIVLIMVIIYLILRYRRKNKMKKKLQYIKLLKE</sequence>